<reference evidence="1 2" key="1">
    <citation type="journal article" date="2013" name="Genome Announc.">
        <title>Genome Sequence of Campylobacter showae UNSWCD, Isolated from a Patient with Crohn's Disease.</title>
        <authorList>
            <person name="Tay A.P."/>
            <person name="Kaakoush N.O."/>
            <person name="Deshpande N.P."/>
            <person name="Chen Z."/>
            <person name="Mitchell H."/>
            <person name="Wilkins M.R."/>
        </authorList>
    </citation>
    <scope>NUCLEOTIDE SEQUENCE [LARGE SCALE GENOMIC DNA]</scope>
    <source>
        <strain evidence="1 2">CSUNSWCD</strain>
    </source>
</reference>
<evidence type="ECO:0000313" key="1">
    <source>
        <dbReference type="EMBL" id="EKU11001.1"/>
    </source>
</evidence>
<protein>
    <submittedName>
        <fullName evidence="1">Uncharacterized protein</fullName>
    </submittedName>
</protein>
<dbReference type="AlphaFoldDB" id="M5IQ36"/>
<dbReference type="RefSeq" id="WP_009494942.1">
    <property type="nucleotide sequence ID" value="NZ_AMZQ01000008.1"/>
</dbReference>
<accession>M5IQ36</accession>
<dbReference type="Proteomes" id="UP000011939">
    <property type="component" value="Unassembled WGS sequence"/>
</dbReference>
<name>M5IQ36_9BACT</name>
<comment type="caution">
    <text evidence="1">The sequence shown here is derived from an EMBL/GenBank/DDBJ whole genome shotgun (WGS) entry which is preliminary data.</text>
</comment>
<sequence>MKFEPINLRYREQGAARSVRIKFERVKFKSKLWQVKFETPNLIKAPEAK</sequence>
<evidence type="ECO:0000313" key="2">
    <source>
        <dbReference type="Proteomes" id="UP000011939"/>
    </source>
</evidence>
<dbReference type="STRING" id="1244083.CSUNSWCD_2124"/>
<proteinExistence type="predicted"/>
<gene>
    <name evidence="1" type="ORF">CSUNSWCD_2124</name>
</gene>
<organism evidence="1 2">
    <name type="scientific">Campylobacter showae CSUNSWCD</name>
    <dbReference type="NCBI Taxonomy" id="1244083"/>
    <lineage>
        <taxon>Bacteria</taxon>
        <taxon>Pseudomonadati</taxon>
        <taxon>Campylobacterota</taxon>
        <taxon>Epsilonproteobacteria</taxon>
        <taxon>Campylobacterales</taxon>
        <taxon>Campylobacteraceae</taxon>
        <taxon>Campylobacter</taxon>
    </lineage>
</organism>
<dbReference type="EMBL" id="AMZQ01000008">
    <property type="protein sequence ID" value="EKU11001.1"/>
    <property type="molecule type" value="Genomic_DNA"/>
</dbReference>
<dbReference type="PATRIC" id="fig|1244083.3.peg.1367"/>